<keyword evidence="4" id="KW-0547">Nucleotide-binding</keyword>
<protein>
    <submittedName>
        <fullName evidence="9">TOR4A protein</fullName>
    </submittedName>
</protein>
<dbReference type="PRINTS" id="PR00300">
    <property type="entry name" value="CLPPROTEASEA"/>
</dbReference>
<dbReference type="EMBL" id="JAAWVN010018193">
    <property type="protein sequence ID" value="MBN3292776.1"/>
    <property type="molecule type" value="Genomic_DNA"/>
</dbReference>
<evidence type="ECO:0000256" key="1">
    <source>
        <dbReference type="ARBA" id="ARBA00004167"/>
    </source>
</evidence>
<comment type="caution">
    <text evidence="9">The sequence shown here is derived from an EMBL/GenBank/DDBJ whole genome shotgun (WGS) entry which is preliminary data.</text>
</comment>
<evidence type="ECO:0000313" key="10">
    <source>
        <dbReference type="Proteomes" id="UP001166052"/>
    </source>
</evidence>
<reference evidence="9" key="1">
    <citation type="journal article" date="2021" name="Cell">
        <title>Tracing the genetic footprints of vertebrate landing in non-teleost ray-finned fishes.</title>
        <authorList>
            <person name="Bi X."/>
            <person name="Wang K."/>
            <person name="Yang L."/>
            <person name="Pan H."/>
            <person name="Jiang H."/>
            <person name="Wei Q."/>
            <person name="Fang M."/>
            <person name="Yu H."/>
            <person name="Zhu C."/>
            <person name="Cai Y."/>
            <person name="He Y."/>
            <person name="Gan X."/>
            <person name="Zeng H."/>
            <person name="Yu D."/>
            <person name="Zhu Y."/>
            <person name="Jiang H."/>
            <person name="Qiu Q."/>
            <person name="Yang H."/>
            <person name="Zhang Y.E."/>
            <person name="Wang W."/>
            <person name="Zhu M."/>
            <person name="He S."/>
            <person name="Zhang G."/>
        </authorList>
    </citation>
    <scope>NUCLEOTIDE SEQUENCE</scope>
    <source>
        <strain evidence="9">Bchr_001</strain>
    </source>
</reference>
<evidence type="ECO:0000256" key="7">
    <source>
        <dbReference type="ARBA" id="ARBA00023136"/>
    </source>
</evidence>
<proteinExistence type="inferred from homology"/>
<evidence type="ECO:0000256" key="2">
    <source>
        <dbReference type="ARBA" id="ARBA00006235"/>
    </source>
</evidence>
<feature type="non-terminal residue" evidence="9">
    <location>
        <position position="1"/>
    </location>
</feature>
<evidence type="ECO:0000259" key="8">
    <source>
        <dbReference type="Pfam" id="PF21376"/>
    </source>
</evidence>
<dbReference type="PANTHER" id="PTHR10760:SF1">
    <property type="entry name" value="TORSIN-4A"/>
    <property type="match status" value="1"/>
</dbReference>
<feature type="domain" description="Torsin-1A C-terminal" evidence="8">
    <location>
        <begin position="374"/>
        <end position="428"/>
    </location>
</feature>
<comment type="similarity">
    <text evidence="2">Belongs to the ClpA/ClpB family. Torsin subfamily.</text>
</comment>
<dbReference type="InterPro" id="IPR010448">
    <property type="entry name" value="Torsin"/>
</dbReference>
<evidence type="ECO:0000256" key="5">
    <source>
        <dbReference type="ARBA" id="ARBA00022840"/>
    </source>
</evidence>
<dbReference type="InterPro" id="IPR049337">
    <property type="entry name" value="TOR1A_C"/>
</dbReference>
<keyword evidence="10" id="KW-1185">Reference proteome</keyword>
<dbReference type="InterPro" id="IPR027417">
    <property type="entry name" value="P-loop_NTPase"/>
</dbReference>
<dbReference type="SUPFAM" id="SSF52540">
    <property type="entry name" value="P-loop containing nucleoside triphosphate hydrolases"/>
    <property type="match status" value="1"/>
</dbReference>
<name>A0ABS2Z3I6_POLSE</name>
<keyword evidence="3" id="KW-0812">Transmembrane</keyword>
<keyword evidence="6" id="KW-1133">Transmembrane helix</keyword>
<dbReference type="Gene3D" id="3.40.50.300">
    <property type="entry name" value="P-loop containing nucleotide triphosphate hydrolases"/>
    <property type="match status" value="1"/>
</dbReference>
<dbReference type="Pfam" id="PF06309">
    <property type="entry name" value="Torsin"/>
    <property type="match status" value="1"/>
</dbReference>
<evidence type="ECO:0000256" key="3">
    <source>
        <dbReference type="ARBA" id="ARBA00022692"/>
    </source>
</evidence>
<accession>A0ABS2Z3I6</accession>
<dbReference type="Pfam" id="PF21376">
    <property type="entry name" value="TOR1A_C"/>
    <property type="match status" value="1"/>
</dbReference>
<dbReference type="Proteomes" id="UP001166052">
    <property type="component" value="Unassembled WGS sequence"/>
</dbReference>
<gene>
    <name evidence="9" type="primary">Tor4a</name>
    <name evidence="9" type="ORF">GTO92_0006606</name>
</gene>
<keyword evidence="7" id="KW-0472">Membrane</keyword>
<feature type="non-terminal residue" evidence="9">
    <location>
        <position position="431"/>
    </location>
</feature>
<sequence length="431" mass="49774">MAPTTGRGLHCTSCCPVRLQLSFDKGRDVGAFLDNLRRSPAVQSTMEDESQVDTAKPKMSKLSSKLRAMVQIRRKYHMLKTRRADSMSGMLNHSKPEVFTFEEIPVKPSMTKRKKRKKSRVLFPNDSRKYLPVKERNRAKSCLFLLSVIVCFQVYNAIENLDDHLQTYDLEGLEKTMKREVFGQKEAMEDLVNLFSDYFSMYVHNKPLVISINGPSGVGKSHLGRLLARHFRSIMKDELVLQYFMLHHCPLEEDAPQCIQKLEEHIAKAVNQGEAEEKIPVFIFDEVEFMHSDLLDFFRPLFQSNQTNEFLNAVYVFISNIGQAEITKFFLQNSSSNTSVGRHKRQELSKHLKSLLSRYHAMWQEAEIVPFSLLEKSHIKDCFLDEMTREGFYPDSSHIERLASEISYYTVGDKEYSMNGCKQVVGKVNLL</sequence>
<evidence type="ECO:0000256" key="6">
    <source>
        <dbReference type="ARBA" id="ARBA00022989"/>
    </source>
</evidence>
<evidence type="ECO:0000256" key="4">
    <source>
        <dbReference type="ARBA" id="ARBA00022741"/>
    </source>
</evidence>
<comment type="subcellular location">
    <subcellularLocation>
        <location evidence="1">Membrane</location>
        <topology evidence="1">Single-pass membrane protein</topology>
    </subcellularLocation>
</comment>
<keyword evidence="5" id="KW-0067">ATP-binding</keyword>
<dbReference type="InterPro" id="IPR001270">
    <property type="entry name" value="ClpA/B"/>
</dbReference>
<organism evidence="9 10">
    <name type="scientific">Polypterus senegalus</name>
    <name type="common">Senegal bichir</name>
    <dbReference type="NCBI Taxonomy" id="55291"/>
    <lineage>
        <taxon>Eukaryota</taxon>
        <taxon>Metazoa</taxon>
        <taxon>Chordata</taxon>
        <taxon>Craniata</taxon>
        <taxon>Vertebrata</taxon>
        <taxon>Euteleostomi</taxon>
        <taxon>Actinopterygii</taxon>
        <taxon>Polypteriformes</taxon>
        <taxon>Polypteridae</taxon>
        <taxon>Polypterus</taxon>
    </lineage>
</organism>
<evidence type="ECO:0000313" key="9">
    <source>
        <dbReference type="EMBL" id="MBN3292776.1"/>
    </source>
</evidence>
<dbReference type="PANTHER" id="PTHR10760">
    <property type="entry name" value="TORSIN"/>
    <property type="match status" value="1"/>
</dbReference>